<dbReference type="NCBIfam" id="TIGR04183">
    <property type="entry name" value="Por_Secre_tail"/>
    <property type="match status" value="1"/>
</dbReference>
<dbReference type="Proteomes" id="UP000032900">
    <property type="component" value="Unassembled WGS sequence"/>
</dbReference>
<evidence type="ECO:0000313" key="3">
    <source>
        <dbReference type="Proteomes" id="UP000032900"/>
    </source>
</evidence>
<comment type="caution">
    <text evidence="2">The sequence shown here is derived from an EMBL/GenBank/DDBJ whole genome shotgun (WGS) entry which is preliminary data.</text>
</comment>
<dbReference type="Pfam" id="PF18962">
    <property type="entry name" value="Por_Secre_tail"/>
    <property type="match status" value="1"/>
</dbReference>
<proteinExistence type="predicted"/>
<name>A0A0E9LVI6_9BACT</name>
<gene>
    <name evidence="2" type="ORF">JCM15548_11290</name>
</gene>
<feature type="domain" description="Secretion system C-terminal sorting" evidence="1">
    <location>
        <begin position="184"/>
        <end position="259"/>
    </location>
</feature>
<keyword evidence="3" id="KW-1185">Reference proteome</keyword>
<dbReference type="OrthoDB" id="1489355at2"/>
<dbReference type="RefSeq" id="WP_062123029.1">
    <property type="nucleotide sequence ID" value="NZ_BAZW01000007.1"/>
</dbReference>
<evidence type="ECO:0000259" key="1">
    <source>
        <dbReference type="Pfam" id="PF18962"/>
    </source>
</evidence>
<accession>A0A0E9LVI6</accession>
<reference evidence="2 3" key="1">
    <citation type="journal article" date="2015" name="Microbes Environ.">
        <title>Distribution and evolution of nitrogen fixation genes in the phylum bacteroidetes.</title>
        <authorList>
            <person name="Inoue J."/>
            <person name="Oshima K."/>
            <person name="Suda W."/>
            <person name="Sakamoto M."/>
            <person name="Iino T."/>
            <person name="Noda S."/>
            <person name="Hongoh Y."/>
            <person name="Hattori M."/>
            <person name="Ohkuma M."/>
        </authorList>
    </citation>
    <scope>NUCLEOTIDE SEQUENCE [LARGE SCALE GENOMIC DNA]</scope>
    <source>
        <strain evidence="2">JCM 15548</strain>
    </source>
</reference>
<dbReference type="AlphaFoldDB" id="A0A0E9LVI6"/>
<dbReference type="EMBL" id="BAZW01000007">
    <property type="protein sequence ID" value="GAO29131.1"/>
    <property type="molecule type" value="Genomic_DNA"/>
</dbReference>
<organism evidence="2 3">
    <name type="scientific">Geofilum rubicundum JCM 15548</name>
    <dbReference type="NCBI Taxonomy" id="1236989"/>
    <lineage>
        <taxon>Bacteria</taxon>
        <taxon>Pseudomonadati</taxon>
        <taxon>Bacteroidota</taxon>
        <taxon>Bacteroidia</taxon>
        <taxon>Marinilabiliales</taxon>
        <taxon>Marinilabiliaceae</taxon>
        <taxon>Geofilum</taxon>
    </lineage>
</organism>
<dbReference type="InterPro" id="IPR026444">
    <property type="entry name" value="Secre_tail"/>
</dbReference>
<protein>
    <recommendedName>
        <fullName evidence="1">Secretion system C-terminal sorting domain-containing protein</fullName>
    </recommendedName>
</protein>
<evidence type="ECO:0000313" key="2">
    <source>
        <dbReference type="EMBL" id="GAO29131.1"/>
    </source>
</evidence>
<sequence>MHKGHGWVEDLIENDEFSKEEAKHQKRHRKLKSGTTSKLDTLVNFENNAKAEELEGDWAGTFYAYDWAGKALDQEEPIQISAQSAGEELWLTWNFGEQSQFRLKMIKDKNSWKVEEMIPLNPNAKPNFDFRQLRLTLQSENDQKILYGNALRYSNHTGDRMPPSAFALQPTKASNIQDTRLLTLYPNPFDNEFRLQIKLNSEEVLTIEVFDAKGRSVYKQAPFLFKKGTHDFPIKLEGGTPGVYFVQVTGSTISESEVIIKKGAAL</sequence>